<evidence type="ECO:0000313" key="2">
    <source>
        <dbReference type="Proteomes" id="UP001445472"/>
    </source>
</evidence>
<keyword evidence="2" id="KW-1185">Reference proteome</keyword>
<accession>A0ABV1UZR3</accession>
<sequence>MAWDSVPWFTEGGAEHSSEVARLLAYAAFGGAEGVVGSGDLSVRQLSAPAAAVQIRTGACAILNRAPGGQYQAYAARLPSVDELPIAATGASPRSDLIVARIENPYSAGETWPNPTDPVVGPYVFTRVISGVPATTTSVRQVRPNDSAITLARIDMPANTSSVTQTVIKDLRTMVAPRRERRIYNAFPDTLSELKWSDGNWYTWPAAANWDIEIPTWATRAKLITTVAGLRITRADLFAKMQNAMGSILLGQDTFIDDDQGASTRRNTIVIADNWAIPASARGTVQKLRLQSSIYQSVAGDMSVDHGTSLIADIEFVEDPVEDEAV</sequence>
<evidence type="ECO:0008006" key="3">
    <source>
        <dbReference type="Google" id="ProtNLM"/>
    </source>
</evidence>
<dbReference type="EMBL" id="JBEPBX010000023">
    <property type="protein sequence ID" value="MER6616261.1"/>
    <property type="molecule type" value="Genomic_DNA"/>
</dbReference>
<protein>
    <recommendedName>
        <fullName evidence="3">Minor tail protein</fullName>
    </recommendedName>
</protein>
<organism evidence="1 2">
    <name type="scientific">Streptomyces xantholiticus</name>
    <dbReference type="NCBI Taxonomy" id="68285"/>
    <lineage>
        <taxon>Bacteria</taxon>
        <taxon>Bacillati</taxon>
        <taxon>Actinomycetota</taxon>
        <taxon>Actinomycetes</taxon>
        <taxon>Kitasatosporales</taxon>
        <taxon>Streptomycetaceae</taxon>
        <taxon>Streptomyces</taxon>
    </lineage>
</organism>
<dbReference type="Proteomes" id="UP001445472">
    <property type="component" value="Unassembled WGS sequence"/>
</dbReference>
<gene>
    <name evidence="1" type="ORF">ABT276_23400</name>
</gene>
<comment type="caution">
    <text evidence="1">The sequence shown here is derived from an EMBL/GenBank/DDBJ whole genome shotgun (WGS) entry which is preliminary data.</text>
</comment>
<dbReference type="RefSeq" id="WP_351977637.1">
    <property type="nucleotide sequence ID" value="NZ_JBEPBX010000023.1"/>
</dbReference>
<name>A0ABV1UZR3_9ACTN</name>
<proteinExistence type="predicted"/>
<evidence type="ECO:0000313" key="1">
    <source>
        <dbReference type="EMBL" id="MER6616261.1"/>
    </source>
</evidence>
<reference evidence="1 2" key="1">
    <citation type="submission" date="2024-06" db="EMBL/GenBank/DDBJ databases">
        <title>The Natural Products Discovery Center: Release of the First 8490 Sequenced Strains for Exploring Actinobacteria Biosynthetic Diversity.</title>
        <authorList>
            <person name="Kalkreuter E."/>
            <person name="Kautsar S.A."/>
            <person name="Yang D."/>
            <person name="Bader C.D."/>
            <person name="Teijaro C.N."/>
            <person name="Fluegel L."/>
            <person name="Davis C.M."/>
            <person name="Simpson J.R."/>
            <person name="Lauterbach L."/>
            <person name="Steele A.D."/>
            <person name="Gui C."/>
            <person name="Meng S."/>
            <person name="Li G."/>
            <person name="Viehrig K."/>
            <person name="Ye F."/>
            <person name="Su P."/>
            <person name="Kiefer A.F."/>
            <person name="Nichols A."/>
            <person name="Cepeda A.J."/>
            <person name="Yan W."/>
            <person name="Fan B."/>
            <person name="Jiang Y."/>
            <person name="Adhikari A."/>
            <person name="Zheng C.-J."/>
            <person name="Schuster L."/>
            <person name="Cowan T.M."/>
            <person name="Smanski M.J."/>
            <person name="Chevrette M.G."/>
            <person name="De Carvalho L.P.S."/>
            <person name="Shen B."/>
        </authorList>
    </citation>
    <scope>NUCLEOTIDE SEQUENCE [LARGE SCALE GENOMIC DNA]</scope>
    <source>
        <strain evidence="1 2">NPDC000837</strain>
    </source>
</reference>